<evidence type="ECO:0000313" key="2">
    <source>
        <dbReference type="EMBL" id="UZD21762.1"/>
    </source>
</evidence>
<feature type="compositionally biased region" description="Basic and acidic residues" evidence="1">
    <location>
        <begin position="1"/>
        <end position="14"/>
    </location>
</feature>
<protein>
    <recommendedName>
        <fullName evidence="4">Bacteriocin</fullName>
    </recommendedName>
</protein>
<name>A0ABY6MDC2_9BACT</name>
<accession>A0ABY6MDC2</accession>
<evidence type="ECO:0008006" key="4">
    <source>
        <dbReference type="Google" id="ProtNLM"/>
    </source>
</evidence>
<reference evidence="2" key="1">
    <citation type="submission" date="2022-10" db="EMBL/GenBank/DDBJ databases">
        <title>Algoriphagus sp. a novel bacteria isolate from halophytes salicornia europaea.</title>
        <authorList>
            <person name="Peng Y."/>
            <person name="Jiang L."/>
            <person name="Lee J."/>
        </authorList>
    </citation>
    <scope>NUCLEOTIDE SEQUENCE</scope>
    <source>
        <strain evidence="2">TR-M5</strain>
    </source>
</reference>
<keyword evidence="3" id="KW-1185">Reference proteome</keyword>
<gene>
    <name evidence="2" type="ORF">OM944_13935</name>
</gene>
<proteinExistence type="predicted"/>
<feature type="region of interest" description="Disordered" evidence="1">
    <location>
        <begin position="1"/>
        <end position="26"/>
    </location>
</feature>
<dbReference type="RefSeq" id="WP_264808231.1">
    <property type="nucleotide sequence ID" value="NZ_CP110226.1"/>
</dbReference>
<evidence type="ECO:0000313" key="3">
    <source>
        <dbReference type="Proteomes" id="UP001163156"/>
    </source>
</evidence>
<dbReference type="EMBL" id="CP110226">
    <property type="protein sequence ID" value="UZD21762.1"/>
    <property type="molecule type" value="Genomic_DNA"/>
</dbReference>
<evidence type="ECO:0000256" key="1">
    <source>
        <dbReference type="SAM" id="MobiDB-lite"/>
    </source>
</evidence>
<organism evidence="2 3">
    <name type="scientific">Algoriphagus halophytocola</name>
    <dbReference type="NCBI Taxonomy" id="2991499"/>
    <lineage>
        <taxon>Bacteria</taxon>
        <taxon>Pseudomonadati</taxon>
        <taxon>Bacteroidota</taxon>
        <taxon>Cytophagia</taxon>
        <taxon>Cytophagales</taxon>
        <taxon>Cyclobacteriaceae</taxon>
        <taxon>Algoriphagus</taxon>
    </lineage>
</organism>
<dbReference type="Proteomes" id="UP001163156">
    <property type="component" value="Chromosome"/>
</dbReference>
<sequence length="57" mass="6187">MTASKPDNKDKSYAEEEDRAIAQGSGMGIFPEEISFTQNIGCAGGKSKTSKKKRFSQ</sequence>